<evidence type="ECO:0000313" key="3">
    <source>
        <dbReference type="EMBL" id="REE05686.1"/>
    </source>
</evidence>
<dbReference type="Gene3D" id="3.30.530.20">
    <property type="match status" value="1"/>
</dbReference>
<feature type="domain" description="Activator of Hsp90 ATPase homologue 1/2-like C-terminal" evidence="2">
    <location>
        <begin position="9"/>
        <end position="132"/>
    </location>
</feature>
<sequence>MITVQTSINAPIASVWEKWNSPEAIMQWNQASPDWHCPTAEVDLRVGGKYKSTMAAKDGSMQFDFEGTYTKVIPNELIEHTMADGRKVRVQFEKAGESTRIIEEFEPETSHPVDMQRDGWQAILDNFKKHVEAL</sequence>
<proteinExistence type="inferred from homology"/>
<gene>
    <name evidence="3" type="ORF">C7460_101203</name>
</gene>
<dbReference type="OrthoDB" id="384974at2"/>
<organism evidence="3 4">
    <name type="scientific">Marinoscillum furvescens DSM 4134</name>
    <dbReference type="NCBI Taxonomy" id="1122208"/>
    <lineage>
        <taxon>Bacteria</taxon>
        <taxon>Pseudomonadati</taxon>
        <taxon>Bacteroidota</taxon>
        <taxon>Cytophagia</taxon>
        <taxon>Cytophagales</taxon>
        <taxon>Reichenbachiellaceae</taxon>
        <taxon>Marinoscillum</taxon>
    </lineage>
</organism>
<reference evidence="3 4" key="1">
    <citation type="submission" date="2018-07" db="EMBL/GenBank/DDBJ databases">
        <title>Genomic Encyclopedia of Type Strains, Phase IV (KMG-IV): sequencing the most valuable type-strain genomes for metagenomic binning, comparative biology and taxonomic classification.</title>
        <authorList>
            <person name="Goeker M."/>
        </authorList>
    </citation>
    <scope>NUCLEOTIDE SEQUENCE [LARGE SCALE GENOMIC DNA]</scope>
    <source>
        <strain evidence="3 4">DSM 4134</strain>
    </source>
</reference>
<dbReference type="RefSeq" id="WP_115866195.1">
    <property type="nucleotide sequence ID" value="NZ_QREG01000001.1"/>
</dbReference>
<comment type="caution">
    <text evidence="3">The sequence shown here is derived from an EMBL/GenBank/DDBJ whole genome shotgun (WGS) entry which is preliminary data.</text>
</comment>
<keyword evidence="4" id="KW-1185">Reference proteome</keyword>
<accession>A0A3D9LJ52</accession>
<evidence type="ECO:0000256" key="1">
    <source>
        <dbReference type="ARBA" id="ARBA00006817"/>
    </source>
</evidence>
<dbReference type="Proteomes" id="UP000256779">
    <property type="component" value="Unassembled WGS sequence"/>
</dbReference>
<dbReference type="InterPro" id="IPR013538">
    <property type="entry name" value="ASHA1/2-like_C"/>
</dbReference>
<dbReference type="InterPro" id="IPR023393">
    <property type="entry name" value="START-like_dom_sf"/>
</dbReference>
<dbReference type="CDD" id="cd08897">
    <property type="entry name" value="SRPBCC_CalC_Aha1-like_4"/>
    <property type="match status" value="1"/>
</dbReference>
<name>A0A3D9LJ52_MARFU</name>
<dbReference type="Pfam" id="PF08327">
    <property type="entry name" value="AHSA1"/>
    <property type="match status" value="1"/>
</dbReference>
<dbReference type="EMBL" id="QREG01000001">
    <property type="protein sequence ID" value="REE05686.1"/>
    <property type="molecule type" value="Genomic_DNA"/>
</dbReference>
<evidence type="ECO:0000259" key="2">
    <source>
        <dbReference type="Pfam" id="PF08327"/>
    </source>
</evidence>
<dbReference type="SUPFAM" id="SSF55961">
    <property type="entry name" value="Bet v1-like"/>
    <property type="match status" value="1"/>
</dbReference>
<protein>
    <submittedName>
        <fullName evidence="3">Uncharacterized protein YndB with AHSA1/START domain</fullName>
    </submittedName>
</protein>
<comment type="similarity">
    <text evidence="1">Belongs to the AHA1 family.</text>
</comment>
<evidence type="ECO:0000313" key="4">
    <source>
        <dbReference type="Proteomes" id="UP000256779"/>
    </source>
</evidence>
<dbReference type="AlphaFoldDB" id="A0A3D9LJ52"/>